<dbReference type="InterPro" id="IPR003154">
    <property type="entry name" value="S1/P1nuclease"/>
</dbReference>
<keyword evidence="7" id="KW-0255">Endonuclease</keyword>
<dbReference type="Proteomes" id="UP000824469">
    <property type="component" value="Unassembled WGS sequence"/>
</dbReference>
<dbReference type="GO" id="GO:0046872">
    <property type="term" value="F:metal ion binding"/>
    <property type="evidence" value="ECO:0007669"/>
    <property type="project" value="UniProtKB-KW"/>
</dbReference>
<evidence type="ECO:0000256" key="4">
    <source>
        <dbReference type="ARBA" id="ARBA00022722"/>
    </source>
</evidence>
<evidence type="ECO:0000256" key="8">
    <source>
        <dbReference type="ARBA" id="ARBA00022801"/>
    </source>
</evidence>
<name>A0AA38BRX4_TAXCH</name>
<dbReference type="GO" id="GO:0000014">
    <property type="term" value="F:single-stranded DNA endodeoxyribonuclease activity"/>
    <property type="evidence" value="ECO:0007669"/>
    <property type="project" value="UniProtKB-ARBA"/>
</dbReference>
<keyword evidence="6 11" id="KW-0732">Signal</keyword>
<keyword evidence="8" id="KW-0378">Hydrolase</keyword>
<dbReference type="PANTHER" id="PTHR33146">
    <property type="entry name" value="ENDONUCLEASE 4"/>
    <property type="match status" value="1"/>
</dbReference>
<keyword evidence="13" id="KW-1185">Reference proteome</keyword>
<feature type="chain" id="PRO_5041406396" description="Aspergillus nuclease S1" evidence="11">
    <location>
        <begin position="28"/>
        <end position="257"/>
    </location>
</feature>
<dbReference type="Pfam" id="PF02265">
    <property type="entry name" value="S1-P1_nuclease"/>
    <property type="match status" value="1"/>
</dbReference>
<evidence type="ECO:0000256" key="10">
    <source>
        <dbReference type="ARBA" id="ARBA00023180"/>
    </source>
</evidence>
<proteinExistence type="inferred from homology"/>
<evidence type="ECO:0000256" key="11">
    <source>
        <dbReference type="SAM" id="SignalP"/>
    </source>
</evidence>
<dbReference type="EMBL" id="JAHRHJ020003813">
    <property type="protein sequence ID" value="KAH9289320.1"/>
    <property type="molecule type" value="Genomic_DNA"/>
</dbReference>
<dbReference type="OMA" id="WSKPLHY"/>
<evidence type="ECO:0000313" key="12">
    <source>
        <dbReference type="EMBL" id="KAH9289320.1"/>
    </source>
</evidence>
<keyword evidence="10" id="KW-0325">Glycoprotein</keyword>
<dbReference type="GO" id="GO:0006308">
    <property type="term" value="P:DNA catabolic process"/>
    <property type="evidence" value="ECO:0007669"/>
    <property type="project" value="InterPro"/>
</dbReference>
<keyword evidence="5" id="KW-0479">Metal-binding</keyword>
<comment type="catalytic activity">
    <reaction evidence="1">
        <text>Endonucleolytic cleavage to 5'-phosphomononucleotide and 5'-phosphooligonucleotide end-products.</text>
        <dbReference type="EC" id="3.1.30.1"/>
    </reaction>
</comment>
<evidence type="ECO:0000256" key="7">
    <source>
        <dbReference type="ARBA" id="ARBA00022759"/>
    </source>
</evidence>
<dbReference type="AlphaFoldDB" id="A0AA38BRX4"/>
<dbReference type="CDD" id="cd11010">
    <property type="entry name" value="S1-P1_nuclease"/>
    <property type="match status" value="1"/>
</dbReference>
<evidence type="ECO:0000256" key="2">
    <source>
        <dbReference type="ARBA" id="ARBA00009547"/>
    </source>
</evidence>
<dbReference type="GO" id="GO:0004521">
    <property type="term" value="F:RNA endonuclease activity"/>
    <property type="evidence" value="ECO:0007669"/>
    <property type="project" value="UniProtKB-ARBA"/>
</dbReference>
<dbReference type="Gene3D" id="1.10.575.10">
    <property type="entry name" value="P1 Nuclease"/>
    <property type="match status" value="1"/>
</dbReference>
<keyword evidence="9" id="KW-1015">Disulfide bond</keyword>
<feature type="non-terminal residue" evidence="12">
    <location>
        <position position="1"/>
    </location>
</feature>
<comment type="similarity">
    <text evidence="2">Belongs to the nuclease type I family.</text>
</comment>
<dbReference type="SUPFAM" id="SSF48537">
    <property type="entry name" value="Phospholipase C/P1 nuclease"/>
    <property type="match status" value="1"/>
</dbReference>
<dbReference type="EC" id="3.1.30.1" evidence="3"/>
<evidence type="ECO:0000256" key="3">
    <source>
        <dbReference type="ARBA" id="ARBA00012562"/>
    </source>
</evidence>
<sequence length="257" mass="28799">MGMFNCVLLRSVLIVMTFVLPTAQCWGKEGHSATCKIAQSLLNKAAADAVQKLLPDYAAGDLASVCSWADEIKFKYRWSRPLHYIDTPDLKCNYEYSRDCHNMQGEYGMCVSGAINNYTAQLATYGTSSDAKYNLTQALLFLSHFMGDIHQPLHVGFTGDEGGNTIILHWYGRKENLHHVWDNMIIETALKEFYDNDPALMIQGLQTNITGSWSNDVPAWKKCNTNEFACPNPYAVESINLACNWAYKNATADTVLN</sequence>
<organism evidence="12 13">
    <name type="scientific">Taxus chinensis</name>
    <name type="common">Chinese yew</name>
    <name type="synonym">Taxus wallichiana var. chinensis</name>
    <dbReference type="NCBI Taxonomy" id="29808"/>
    <lineage>
        <taxon>Eukaryota</taxon>
        <taxon>Viridiplantae</taxon>
        <taxon>Streptophyta</taxon>
        <taxon>Embryophyta</taxon>
        <taxon>Tracheophyta</taxon>
        <taxon>Spermatophyta</taxon>
        <taxon>Pinopsida</taxon>
        <taxon>Pinidae</taxon>
        <taxon>Conifers II</taxon>
        <taxon>Cupressales</taxon>
        <taxon>Taxaceae</taxon>
        <taxon>Taxus</taxon>
    </lineage>
</organism>
<evidence type="ECO:0000256" key="1">
    <source>
        <dbReference type="ARBA" id="ARBA00000245"/>
    </source>
</evidence>
<protein>
    <recommendedName>
        <fullName evidence="3">Aspergillus nuclease S1</fullName>
        <ecNumber evidence="3">3.1.30.1</ecNumber>
    </recommendedName>
</protein>
<feature type="signal peptide" evidence="11">
    <location>
        <begin position="1"/>
        <end position="27"/>
    </location>
</feature>
<dbReference type="InterPro" id="IPR008947">
    <property type="entry name" value="PLipase_C/P1_nuclease_dom_sf"/>
</dbReference>
<dbReference type="FunFam" id="1.10.575.10:FF:000002">
    <property type="entry name" value="Endonuclease 2"/>
    <property type="match status" value="1"/>
</dbReference>
<dbReference type="GO" id="GO:0003676">
    <property type="term" value="F:nucleic acid binding"/>
    <property type="evidence" value="ECO:0007669"/>
    <property type="project" value="InterPro"/>
</dbReference>
<keyword evidence="4" id="KW-0540">Nuclease</keyword>
<evidence type="ECO:0000313" key="13">
    <source>
        <dbReference type="Proteomes" id="UP000824469"/>
    </source>
</evidence>
<comment type="caution">
    <text evidence="12">The sequence shown here is derived from an EMBL/GenBank/DDBJ whole genome shotgun (WGS) entry which is preliminary data.</text>
</comment>
<evidence type="ECO:0000256" key="9">
    <source>
        <dbReference type="ARBA" id="ARBA00023157"/>
    </source>
</evidence>
<evidence type="ECO:0000256" key="6">
    <source>
        <dbReference type="ARBA" id="ARBA00022729"/>
    </source>
</evidence>
<accession>A0AA38BRX4</accession>
<evidence type="ECO:0000256" key="5">
    <source>
        <dbReference type="ARBA" id="ARBA00022723"/>
    </source>
</evidence>
<dbReference type="PANTHER" id="PTHR33146:SF26">
    <property type="entry name" value="ENDONUCLEASE 4"/>
    <property type="match status" value="1"/>
</dbReference>
<gene>
    <name evidence="12" type="ORF">KI387_033437</name>
</gene>
<reference evidence="12 13" key="1">
    <citation type="journal article" date="2021" name="Nat. Plants">
        <title>The Taxus genome provides insights into paclitaxel biosynthesis.</title>
        <authorList>
            <person name="Xiong X."/>
            <person name="Gou J."/>
            <person name="Liao Q."/>
            <person name="Li Y."/>
            <person name="Zhou Q."/>
            <person name="Bi G."/>
            <person name="Li C."/>
            <person name="Du R."/>
            <person name="Wang X."/>
            <person name="Sun T."/>
            <person name="Guo L."/>
            <person name="Liang H."/>
            <person name="Lu P."/>
            <person name="Wu Y."/>
            <person name="Zhang Z."/>
            <person name="Ro D.K."/>
            <person name="Shang Y."/>
            <person name="Huang S."/>
            <person name="Yan J."/>
        </authorList>
    </citation>
    <scope>NUCLEOTIDE SEQUENCE [LARGE SCALE GENOMIC DNA]</scope>
    <source>
        <strain evidence="12">Ta-2019</strain>
    </source>
</reference>